<accession>A0A2I0IZV4</accession>
<evidence type="ECO:0000256" key="1">
    <source>
        <dbReference type="SAM" id="MobiDB-lite"/>
    </source>
</evidence>
<proteinExistence type="predicted"/>
<gene>
    <name evidence="2" type="ORF">CRG98_030068</name>
</gene>
<reference evidence="2 3" key="1">
    <citation type="submission" date="2017-11" db="EMBL/GenBank/DDBJ databases">
        <title>De-novo sequencing of pomegranate (Punica granatum L.) genome.</title>
        <authorList>
            <person name="Akparov Z."/>
            <person name="Amiraslanov A."/>
            <person name="Hajiyeva S."/>
            <person name="Abbasov M."/>
            <person name="Kaur K."/>
            <person name="Hamwieh A."/>
            <person name="Solovyev V."/>
            <person name="Salamov A."/>
            <person name="Braich B."/>
            <person name="Kosarev P."/>
            <person name="Mahmoud A."/>
            <person name="Hajiyev E."/>
            <person name="Babayeva S."/>
            <person name="Izzatullayeva V."/>
            <person name="Mammadov A."/>
            <person name="Mammadov A."/>
            <person name="Sharifova S."/>
            <person name="Ojaghi J."/>
            <person name="Eynullazada K."/>
            <person name="Bayramov B."/>
            <person name="Abdulazimova A."/>
            <person name="Shahmuradov I."/>
        </authorList>
    </citation>
    <scope>NUCLEOTIDE SEQUENCE [LARGE SCALE GENOMIC DNA]</scope>
    <source>
        <strain evidence="3">cv. AG2017</strain>
        <tissue evidence="2">Leaf</tissue>
    </source>
</reference>
<dbReference type="AlphaFoldDB" id="A0A2I0IZV4"/>
<evidence type="ECO:0000313" key="3">
    <source>
        <dbReference type="Proteomes" id="UP000233551"/>
    </source>
</evidence>
<dbReference type="EMBL" id="PGOL01002235">
    <property type="protein sequence ID" value="PKI49531.1"/>
    <property type="molecule type" value="Genomic_DNA"/>
</dbReference>
<organism evidence="2 3">
    <name type="scientific">Punica granatum</name>
    <name type="common">Pomegranate</name>
    <dbReference type="NCBI Taxonomy" id="22663"/>
    <lineage>
        <taxon>Eukaryota</taxon>
        <taxon>Viridiplantae</taxon>
        <taxon>Streptophyta</taxon>
        <taxon>Embryophyta</taxon>
        <taxon>Tracheophyta</taxon>
        <taxon>Spermatophyta</taxon>
        <taxon>Magnoliopsida</taxon>
        <taxon>eudicotyledons</taxon>
        <taxon>Gunneridae</taxon>
        <taxon>Pentapetalae</taxon>
        <taxon>rosids</taxon>
        <taxon>malvids</taxon>
        <taxon>Myrtales</taxon>
        <taxon>Lythraceae</taxon>
        <taxon>Punica</taxon>
    </lineage>
</organism>
<feature type="region of interest" description="Disordered" evidence="1">
    <location>
        <begin position="83"/>
        <end position="102"/>
    </location>
</feature>
<sequence>MTDPQLSTTLSSSHSLPHVTLSFSKQFPGSTHCLQFLSTPFRHFRPPLAHIPLVIPLSSHLTLSRSHSLSGIDSASPFQPTDHSLSACHSRRPSSSPCHSLGSVTGWPTTRATTFLVSRDQLGVTCDRAAPSEPPIQPLFLSQFHLFSLGLFVLFGLGRILGAFEPLTVSSNSLWRAQSSLADSEKQPESFVLATSLSRELFTQSSLPDLIEYPTARQPNPTSNNIFPLLPRLGIILYDLKGLRLLVLRVLWGNKAEKIKIEAKETAKGRECLHDPLGSKTTYFPSILVGSRVFMSSIIMSRYRFIDSIKYRVLCMLAHESPIMYRPSLTGHSWPPRTRLGFRVTNCFMNPWYSRHRFLSVFVNFCLILSVLSGFKSEPIGYVMHEVQRPKPSTTGSNAPIHIEHVRPEYKMGSSLESPFHSE</sequence>
<keyword evidence="3" id="KW-1185">Reference proteome</keyword>
<name>A0A2I0IZV4_PUNGR</name>
<evidence type="ECO:0000313" key="2">
    <source>
        <dbReference type="EMBL" id="PKI49531.1"/>
    </source>
</evidence>
<feature type="compositionally biased region" description="Low complexity" evidence="1">
    <location>
        <begin position="84"/>
        <end position="101"/>
    </location>
</feature>
<comment type="caution">
    <text evidence="2">The sequence shown here is derived from an EMBL/GenBank/DDBJ whole genome shotgun (WGS) entry which is preliminary data.</text>
</comment>
<dbReference type="Proteomes" id="UP000233551">
    <property type="component" value="Unassembled WGS sequence"/>
</dbReference>
<protein>
    <submittedName>
        <fullName evidence="2">Uncharacterized protein</fullName>
    </submittedName>
</protein>